<feature type="compositionally biased region" description="Low complexity" evidence="3">
    <location>
        <begin position="176"/>
        <end position="189"/>
    </location>
</feature>
<reference evidence="5 6" key="1">
    <citation type="submission" date="2019-09" db="EMBL/GenBank/DDBJ databases">
        <authorList>
            <person name="Brejova B."/>
        </authorList>
    </citation>
    <scope>NUCLEOTIDE SEQUENCE [LARGE SCALE GENOMIC DNA]</scope>
</reference>
<dbReference type="Gene3D" id="3.30.70.330">
    <property type="match status" value="3"/>
</dbReference>
<feature type="region of interest" description="Disordered" evidence="3">
    <location>
        <begin position="149"/>
        <end position="189"/>
    </location>
</feature>
<dbReference type="EMBL" id="CABVLU010000005">
    <property type="protein sequence ID" value="VVT58506.1"/>
    <property type="molecule type" value="Genomic_DNA"/>
</dbReference>
<dbReference type="PROSITE" id="PS50102">
    <property type="entry name" value="RRM"/>
    <property type="match status" value="3"/>
</dbReference>
<name>A0A5E8CB25_9ASCO</name>
<protein>
    <recommendedName>
        <fullName evidence="4">RRM domain-containing protein</fullName>
    </recommendedName>
</protein>
<dbReference type="GO" id="GO:0005737">
    <property type="term" value="C:cytoplasm"/>
    <property type="evidence" value="ECO:0007669"/>
    <property type="project" value="TreeGrafter"/>
</dbReference>
<dbReference type="RefSeq" id="XP_031856845.1">
    <property type="nucleotide sequence ID" value="XM_032000954.1"/>
</dbReference>
<dbReference type="InterPro" id="IPR000504">
    <property type="entry name" value="RRM_dom"/>
</dbReference>
<feature type="region of interest" description="Disordered" evidence="3">
    <location>
        <begin position="1"/>
        <end position="76"/>
    </location>
</feature>
<feature type="region of interest" description="Disordered" evidence="3">
    <location>
        <begin position="269"/>
        <end position="328"/>
    </location>
</feature>
<dbReference type="InterPro" id="IPR050374">
    <property type="entry name" value="RRT5_SRSF_SR"/>
</dbReference>
<evidence type="ECO:0000313" key="5">
    <source>
        <dbReference type="EMBL" id="VVT58506.1"/>
    </source>
</evidence>
<feature type="region of interest" description="Disordered" evidence="3">
    <location>
        <begin position="447"/>
        <end position="485"/>
    </location>
</feature>
<feature type="domain" description="RRM" evidence="4">
    <location>
        <begin position="192"/>
        <end position="268"/>
    </location>
</feature>
<evidence type="ECO:0000259" key="4">
    <source>
        <dbReference type="PROSITE" id="PS50102"/>
    </source>
</evidence>
<keyword evidence="1 2" id="KW-0694">RNA-binding</keyword>
<feature type="compositionally biased region" description="Basic and acidic residues" evidence="3">
    <location>
        <begin position="149"/>
        <end position="158"/>
    </location>
</feature>
<dbReference type="AlphaFoldDB" id="A0A5E8CB25"/>
<dbReference type="InterPro" id="IPR035979">
    <property type="entry name" value="RBD_domain_sf"/>
</dbReference>
<evidence type="ECO:0000256" key="2">
    <source>
        <dbReference type="PROSITE-ProRule" id="PRU00176"/>
    </source>
</evidence>
<dbReference type="SUPFAM" id="SSF54928">
    <property type="entry name" value="RNA-binding domain, RBD"/>
    <property type="match status" value="2"/>
</dbReference>
<dbReference type="PANTHER" id="PTHR23003">
    <property type="entry name" value="RNA RECOGNITION MOTIF RRM DOMAIN CONTAINING PROTEIN"/>
    <property type="match status" value="1"/>
</dbReference>
<organism evidence="5 6">
    <name type="scientific">Magnusiomyces paraingens</name>
    <dbReference type="NCBI Taxonomy" id="2606893"/>
    <lineage>
        <taxon>Eukaryota</taxon>
        <taxon>Fungi</taxon>
        <taxon>Dikarya</taxon>
        <taxon>Ascomycota</taxon>
        <taxon>Saccharomycotina</taxon>
        <taxon>Dipodascomycetes</taxon>
        <taxon>Dipodascales</taxon>
        <taxon>Dipodascaceae</taxon>
        <taxon>Magnusiomyces</taxon>
    </lineage>
</organism>
<dbReference type="InterPro" id="IPR012677">
    <property type="entry name" value="Nucleotide-bd_a/b_plait_sf"/>
</dbReference>
<sequence length="485" mass="52289">MSTYRHHGSDRSYRRSPRRRSRSFSPDDSRSRSYNDYHQGDRFSRRFKEDSSSSSSYYNNNNNNNNMSSQQSSSSQDRRVYVGNLAYNVKWGELKDFMRQAGEVINADVLTLPNGKSKGCGIVEYATPQEAKRAIEVLSNQSINGRSIFVREDRESENKAPAARPSYGHDRRSHLASSSSVSSSSASSSEPTQVYVSNIPFSVTWKELKSLFQIAGAVLHADVFQSQGRSKGTGVVLFDTAADADNAIARLNGYEFNGRPLEVRLDRFYRPGARPGSRPYPPRSSDHHHHNNNNNNNNPSGNSLLPHHSSSSSPPSSSSSGFANYNGPVKRSPFTDGVSGNGQVNDTIFVSNLPWATTDQDLVELFQSVASVSRAEIQLEPSGRSAGSGVVQFDTPASAHIAIEKLNGYVYGNRPLVISFATYPDSTSSAATTAAGNGSSVVTPVATPSAPASVVSAPSTNGFAGEPVDTVIPDASPVATSAPES</sequence>
<dbReference type="PANTHER" id="PTHR23003:SF3">
    <property type="entry name" value="FI21236P1-RELATED"/>
    <property type="match status" value="1"/>
</dbReference>
<accession>A0A5E8CB25</accession>
<dbReference type="GeneID" id="43585054"/>
<feature type="domain" description="RRM" evidence="4">
    <location>
        <begin position="346"/>
        <end position="423"/>
    </location>
</feature>
<dbReference type="GO" id="GO:0003729">
    <property type="term" value="F:mRNA binding"/>
    <property type="evidence" value="ECO:0007669"/>
    <property type="project" value="TreeGrafter"/>
</dbReference>
<evidence type="ECO:0000313" key="6">
    <source>
        <dbReference type="Proteomes" id="UP000398389"/>
    </source>
</evidence>
<feature type="compositionally biased region" description="Low complexity" evidence="3">
    <location>
        <begin position="52"/>
        <end position="75"/>
    </location>
</feature>
<feature type="compositionally biased region" description="Low complexity" evidence="3">
    <location>
        <begin position="292"/>
        <end position="320"/>
    </location>
</feature>
<dbReference type="FunFam" id="3.30.70.330:FF:000232">
    <property type="entry name" value="RNA-binding domain-containing protein"/>
    <property type="match status" value="1"/>
</dbReference>
<dbReference type="Pfam" id="PF00076">
    <property type="entry name" value="RRM_1"/>
    <property type="match status" value="3"/>
</dbReference>
<gene>
    <name evidence="5" type="ORF">SAPINGB_P006243</name>
</gene>
<dbReference type="SMART" id="SM00360">
    <property type="entry name" value="RRM"/>
    <property type="match status" value="3"/>
</dbReference>
<dbReference type="Proteomes" id="UP000398389">
    <property type="component" value="Unassembled WGS sequence"/>
</dbReference>
<evidence type="ECO:0000256" key="3">
    <source>
        <dbReference type="SAM" id="MobiDB-lite"/>
    </source>
</evidence>
<evidence type="ECO:0000256" key="1">
    <source>
        <dbReference type="ARBA" id="ARBA00022884"/>
    </source>
</evidence>
<feature type="domain" description="RRM" evidence="4">
    <location>
        <begin position="78"/>
        <end position="155"/>
    </location>
</feature>
<dbReference type="GO" id="GO:0005634">
    <property type="term" value="C:nucleus"/>
    <property type="evidence" value="ECO:0007669"/>
    <property type="project" value="TreeGrafter"/>
</dbReference>
<proteinExistence type="predicted"/>
<keyword evidence="6" id="KW-1185">Reference proteome</keyword>
<feature type="compositionally biased region" description="Low complexity" evidence="3">
    <location>
        <begin position="447"/>
        <end position="460"/>
    </location>
</feature>
<dbReference type="OrthoDB" id="1049195at2759"/>
<dbReference type="GO" id="GO:1990904">
    <property type="term" value="C:ribonucleoprotein complex"/>
    <property type="evidence" value="ECO:0007669"/>
    <property type="project" value="TreeGrafter"/>
</dbReference>
<feature type="compositionally biased region" description="Basic and acidic residues" evidence="3">
    <location>
        <begin position="25"/>
        <end position="51"/>
    </location>
</feature>